<dbReference type="Proteomes" id="UP001158598">
    <property type="component" value="Chromosome"/>
</dbReference>
<evidence type="ECO:0000313" key="2">
    <source>
        <dbReference type="Proteomes" id="UP001158598"/>
    </source>
</evidence>
<proteinExistence type="predicted"/>
<sequence length="185" mass="20833">MKILTSYINFSALNSPVYAVDHATVELIPGKQDRDWEQRWRIVQDDLQQLLQPKTEICSSDTIHASAHHLFSFYIAAYHLKDILKEAAPQLGIEASEVEAAITNDPRLSLLADLANLDKHYRLERRPRSGNVPIIDKLSGINTQEEGGWQLSVQIRHGAAILDGLAIAQDAINAWNEKFQLWGLI</sequence>
<dbReference type="RefSeq" id="WP_036245869.1">
    <property type="nucleotide sequence ID" value="NZ_OX458332.1"/>
</dbReference>
<organism evidence="1 2">
    <name type="scientific">Methylococcus capsulatus</name>
    <dbReference type="NCBI Taxonomy" id="414"/>
    <lineage>
        <taxon>Bacteria</taxon>
        <taxon>Pseudomonadati</taxon>
        <taxon>Pseudomonadota</taxon>
        <taxon>Gammaproteobacteria</taxon>
        <taxon>Methylococcales</taxon>
        <taxon>Methylococcaceae</taxon>
        <taxon>Methylococcus</taxon>
    </lineage>
</organism>
<dbReference type="AlphaFoldDB" id="A0AA35UAN7"/>
<protein>
    <submittedName>
        <fullName evidence="1">Uncharacterized protein</fullName>
    </submittedName>
</protein>
<reference evidence="1" key="1">
    <citation type="submission" date="2023-03" db="EMBL/GenBank/DDBJ databases">
        <authorList>
            <person name="Pearce D."/>
        </authorList>
    </citation>
    <scope>NUCLEOTIDE SEQUENCE</scope>
    <source>
        <strain evidence="1">Mc</strain>
    </source>
</reference>
<dbReference type="EMBL" id="OX458332">
    <property type="protein sequence ID" value="CAI8757705.1"/>
    <property type="molecule type" value="Genomic_DNA"/>
</dbReference>
<accession>A0AA35UAN7</accession>
<gene>
    <name evidence="1" type="ORF">MCNOR_0780</name>
</gene>
<name>A0AA35UAN7_METCP</name>
<evidence type="ECO:0000313" key="1">
    <source>
        <dbReference type="EMBL" id="CAI8757705.1"/>
    </source>
</evidence>